<keyword evidence="1" id="KW-0489">Methyltransferase</keyword>
<comment type="catalytic activity">
    <reaction evidence="1">
        <text>adenosine(4) in tRNA(His) + S-adenosyl-L-methionine = 2'-O-methyladenosine(4) in tRNA(His) + S-adenosyl-L-homocysteine + H(+)</text>
        <dbReference type="Rhea" id="RHEA:43196"/>
        <dbReference type="Rhea" id="RHEA-COMP:10401"/>
        <dbReference type="Rhea" id="RHEA-COMP:10402"/>
        <dbReference type="ChEBI" id="CHEBI:15378"/>
        <dbReference type="ChEBI" id="CHEBI:57856"/>
        <dbReference type="ChEBI" id="CHEBI:59789"/>
        <dbReference type="ChEBI" id="CHEBI:74411"/>
        <dbReference type="ChEBI" id="CHEBI:74477"/>
        <dbReference type="EC" id="2.1.1.225"/>
    </reaction>
</comment>
<proteinExistence type="inferred from homology"/>
<feature type="domain" description="Methyltransferase TRM13" evidence="2">
    <location>
        <begin position="120"/>
        <end position="405"/>
    </location>
</feature>
<dbReference type="EMBL" id="JAPFFI010000006">
    <property type="protein sequence ID" value="KAJ6390319.1"/>
    <property type="molecule type" value="Genomic_DNA"/>
</dbReference>
<dbReference type="InterPro" id="IPR007871">
    <property type="entry name" value="Methyltransferase_TRM13"/>
</dbReference>
<dbReference type="InterPro" id="IPR021721">
    <property type="entry name" value="Znf_CCCH-type_TRM13"/>
</dbReference>
<dbReference type="InterPro" id="IPR039044">
    <property type="entry name" value="Trm13"/>
</dbReference>
<keyword evidence="1" id="KW-0819">tRNA processing</keyword>
<evidence type="ECO:0000313" key="4">
    <source>
        <dbReference type="EMBL" id="KAJ6390319.1"/>
    </source>
</evidence>
<keyword evidence="5" id="KW-1185">Reference proteome</keyword>
<dbReference type="InterPro" id="IPR029063">
    <property type="entry name" value="SAM-dependent_MTases_sf"/>
</dbReference>
<protein>
    <recommendedName>
        <fullName evidence="1">tRNA:m(4)X modification enzyme TRM13</fullName>
        <ecNumber evidence="1">2.1.1.225</ecNumber>
    </recommendedName>
</protein>
<keyword evidence="1" id="KW-0949">S-adenosyl-L-methionine</keyword>
<name>A0ABQ9BX26_9ROSI</name>
<accession>A0ABQ9BX26</accession>
<evidence type="ECO:0000259" key="3">
    <source>
        <dbReference type="Pfam" id="PF11722"/>
    </source>
</evidence>
<sequence length="411" mass="46222">MLSLNSELGGVAAATMEENRCKFWLPKKNRFCANSPSKRLPGINAGNEEEEDNVSSEMKRSAVYSMTVTQFCKLINKIESVHASTCKDILESYKVPEACNMWIKREVDRKLPFQEKHVAQQASILGNLEDFGVIKSSVGSKEGDNQGFCSDNSNSVHAVVEFGAGRGYLTQMLADCYGFDTVFLVERKSYKLKADRSLRQKESLILERLRIDIEDLNLNAVESLRGIPYLAIGKHLCGPATDLTLRCCLSEQCNQGSVQDCRSNANLKGLAIATCCHHLCQWKHYTNRKFMSDLGITKEQFHAITWFTSWAVDADHGSDLSDITDCSLHSQSIYYSEEKQRSGDEHGVEDVVRNMKPVERAMLGFKCKQIIDVGRMMWAKEHGLDSQFVKYVPSSISPENHLLLARHAKCL</sequence>
<dbReference type="Proteomes" id="UP001141253">
    <property type="component" value="Chromosome 2"/>
</dbReference>
<keyword evidence="1" id="KW-0863">Zinc-finger</keyword>
<dbReference type="SUPFAM" id="SSF53335">
    <property type="entry name" value="S-adenosyl-L-methionine-dependent methyltransferases"/>
    <property type="match status" value="1"/>
</dbReference>
<dbReference type="Pfam" id="PF05206">
    <property type="entry name" value="TRM13"/>
    <property type="match status" value="1"/>
</dbReference>
<dbReference type="Pfam" id="PF11722">
    <property type="entry name" value="zf-TRM13_CCCH"/>
    <property type="match status" value="1"/>
</dbReference>
<evidence type="ECO:0000256" key="1">
    <source>
        <dbReference type="RuleBase" id="RU367103"/>
    </source>
</evidence>
<comment type="similarity">
    <text evidence="1">Belongs to the methyltransferase TRM13 family.</text>
</comment>
<evidence type="ECO:0000313" key="5">
    <source>
        <dbReference type="Proteomes" id="UP001141253"/>
    </source>
</evidence>
<gene>
    <name evidence="4" type="ORF">OIU77_024523</name>
</gene>
<evidence type="ECO:0000259" key="2">
    <source>
        <dbReference type="Pfam" id="PF05206"/>
    </source>
</evidence>
<comment type="caution">
    <text evidence="4">The sequence shown here is derived from an EMBL/GenBank/DDBJ whole genome shotgun (WGS) entry which is preliminary data.</text>
</comment>
<comment type="catalytic activity">
    <reaction evidence="1">
        <text>cytidine(4) in tRNA(Gly)(GCC) + S-adenosyl-L-methionine = 2'-O-methylcytidine(4) in tRNA(Gly)(GCC) + S-adenosyl-L-homocysteine + H(+)</text>
        <dbReference type="Rhea" id="RHEA:43192"/>
        <dbReference type="Rhea" id="RHEA-COMP:10399"/>
        <dbReference type="Rhea" id="RHEA-COMP:10400"/>
        <dbReference type="ChEBI" id="CHEBI:15378"/>
        <dbReference type="ChEBI" id="CHEBI:57856"/>
        <dbReference type="ChEBI" id="CHEBI:59789"/>
        <dbReference type="ChEBI" id="CHEBI:74495"/>
        <dbReference type="ChEBI" id="CHEBI:82748"/>
        <dbReference type="EC" id="2.1.1.225"/>
    </reaction>
</comment>
<keyword evidence="1" id="KW-0808">Transferase</keyword>
<dbReference type="PANTHER" id="PTHR12998:SF0">
    <property type="entry name" value="TRNA:M(4)X MODIFICATION ENZYME TRM13 HOMOLOG"/>
    <property type="match status" value="1"/>
</dbReference>
<feature type="domain" description="Zinc finger CCCH-type TRM13" evidence="3">
    <location>
        <begin position="19"/>
        <end position="38"/>
    </location>
</feature>
<keyword evidence="1" id="KW-0479">Metal-binding</keyword>
<comment type="catalytic activity">
    <reaction evidence="1">
        <text>cytidine(4) in tRNA(Pro) + S-adenosyl-L-methionine = 2'-O-methylcytidine(4) in tRNA(Pro) + S-adenosyl-L-homocysteine + H(+)</text>
        <dbReference type="Rhea" id="RHEA:32767"/>
        <dbReference type="Rhea" id="RHEA-COMP:10397"/>
        <dbReference type="Rhea" id="RHEA-COMP:10398"/>
        <dbReference type="ChEBI" id="CHEBI:15378"/>
        <dbReference type="ChEBI" id="CHEBI:57856"/>
        <dbReference type="ChEBI" id="CHEBI:59789"/>
        <dbReference type="ChEBI" id="CHEBI:74495"/>
        <dbReference type="ChEBI" id="CHEBI:82748"/>
        <dbReference type="EC" id="2.1.1.225"/>
    </reaction>
</comment>
<keyword evidence="1" id="KW-0862">Zinc</keyword>
<dbReference type="EC" id="2.1.1.225" evidence="1"/>
<reference evidence="4" key="1">
    <citation type="submission" date="2022-10" db="EMBL/GenBank/DDBJ databases">
        <authorList>
            <person name="Hyden B.L."/>
            <person name="Feng K."/>
            <person name="Yates T."/>
            <person name="Jawdy S."/>
            <person name="Smart L.B."/>
            <person name="Muchero W."/>
        </authorList>
    </citation>
    <scope>NUCLEOTIDE SEQUENCE</scope>
    <source>
        <tissue evidence="4">Shoot tip</tissue>
    </source>
</reference>
<dbReference type="PANTHER" id="PTHR12998">
    <property type="entry name" value="TRNA:M(4)X MODIFICATION ENZYME TRM13 HOMOLOG"/>
    <property type="match status" value="1"/>
</dbReference>
<reference evidence="4" key="2">
    <citation type="journal article" date="2023" name="Int. J. Mol. Sci.">
        <title>De Novo Assembly and Annotation of 11 Diverse Shrub Willow (Salix) Genomes Reveals Novel Gene Organization in Sex-Linked Regions.</title>
        <authorList>
            <person name="Hyden B."/>
            <person name="Feng K."/>
            <person name="Yates T.B."/>
            <person name="Jawdy S."/>
            <person name="Cereghino C."/>
            <person name="Smart L.B."/>
            <person name="Muchero W."/>
        </authorList>
    </citation>
    <scope>NUCLEOTIDE SEQUENCE</scope>
    <source>
        <tissue evidence="4">Shoot tip</tissue>
    </source>
</reference>
<comment type="function">
    <text evidence="1">tRNA methylase which 2'-O-methylates cytidine(4) in tRNA(Pro) and tRNA(Gly)(GCC), and adenosine(4) in tRNA(His).</text>
</comment>
<organism evidence="4 5">
    <name type="scientific">Salix suchowensis</name>
    <dbReference type="NCBI Taxonomy" id="1278906"/>
    <lineage>
        <taxon>Eukaryota</taxon>
        <taxon>Viridiplantae</taxon>
        <taxon>Streptophyta</taxon>
        <taxon>Embryophyta</taxon>
        <taxon>Tracheophyta</taxon>
        <taxon>Spermatophyta</taxon>
        <taxon>Magnoliopsida</taxon>
        <taxon>eudicotyledons</taxon>
        <taxon>Gunneridae</taxon>
        <taxon>Pentapetalae</taxon>
        <taxon>rosids</taxon>
        <taxon>fabids</taxon>
        <taxon>Malpighiales</taxon>
        <taxon>Salicaceae</taxon>
        <taxon>Saliceae</taxon>
        <taxon>Salix</taxon>
    </lineage>
</organism>